<dbReference type="Gene3D" id="1.10.10.440">
    <property type="entry name" value="FF domain"/>
    <property type="match status" value="5"/>
</dbReference>
<name>A0A328E9T2_9ASTE</name>
<feature type="region of interest" description="Disordered" evidence="3">
    <location>
        <begin position="804"/>
        <end position="826"/>
    </location>
</feature>
<dbReference type="InterPro" id="IPR001202">
    <property type="entry name" value="WW_dom"/>
</dbReference>
<evidence type="ECO:0000256" key="3">
    <source>
        <dbReference type="SAM" id="MobiDB-lite"/>
    </source>
</evidence>
<feature type="compositionally biased region" description="Basic and acidic residues" evidence="3">
    <location>
        <begin position="512"/>
        <end position="528"/>
    </location>
</feature>
<feature type="coiled-coil region" evidence="2">
    <location>
        <begin position="736"/>
        <end position="781"/>
    </location>
</feature>
<dbReference type="SUPFAM" id="SSF51045">
    <property type="entry name" value="WW domain"/>
    <property type="match status" value="2"/>
</dbReference>
<dbReference type="FunFam" id="1.10.10.440:FF:000021">
    <property type="entry name" value="pre-mRNA-processing protein 40C isoform X1"/>
    <property type="match status" value="1"/>
</dbReference>
<dbReference type="Gene3D" id="2.20.70.10">
    <property type="match status" value="2"/>
</dbReference>
<dbReference type="EMBL" id="NQVE01000009">
    <property type="protein sequence ID" value="RAL54617.1"/>
    <property type="molecule type" value="Genomic_DNA"/>
</dbReference>
<dbReference type="FunFam" id="1.10.10.440:FF:000020">
    <property type="entry name" value="Pre-mRNA-processing protein 40C"/>
    <property type="match status" value="1"/>
</dbReference>
<gene>
    <name evidence="6" type="ORF">DM860_001745</name>
</gene>
<feature type="compositionally biased region" description="Basic and acidic residues" evidence="3">
    <location>
        <begin position="809"/>
        <end position="819"/>
    </location>
</feature>
<evidence type="ECO:0000256" key="1">
    <source>
        <dbReference type="ARBA" id="ARBA00022737"/>
    </source>
</evidence>
<dbReference type="SMART" id="SM00441">
    <property type="entry name" value="FF"/>
    <property type="match status" value="5"/>
</dbReference>
<dbReference type="InterPro" id="IPR045148">
    <property type="entry name" value="TCRG1-like"/>
</dbReference>
<dbReference type="GO" id="GO:0070063">
    <property type="term" value="F:RNA polymerase binding"/>
    <property type="evidence" value="ECO:0007669"/>
    <property type="project" value="InterPro"/>
</dbReference>
<dbReference type="Pfam" id="PF00397">
    <property type="entry name" value="WW"/>
    <property type="match status" value="2"/>
</dbReference>
<dbReference type="InterPro" id="IPR036517">
    <property type="entry name" value="FF_domain_sf"/>
</dbReference>
<evidence type="ECO:0000313" key="7">
    <source>
        <dbReference type="Proteomes" id="UP000249390"/>
    </source>
</evidence>
<feature type="region of interest" description="Disordered" evidence="3">
    <location>
        <begin position="155"/>
        <end position="193"/>
    </location>
</feature>
<dbReference type="InterPro" id="IPR036020">
    <property type="entry name" value="WW_dom_sf"/>
</dbReference>
<proteinExistence type="predicted"/>
<dbReference type="FunFam" id="1.10.10.440:FF:000028">
    <property type="entry name" value="Pre-mRNA-processing protein 40C"/>
    <property type="match status" value="1"/>
</dbReference>
<feature type="region of interest" description="Disordered" evidence="3">
    <location>
        <begin position="1"/>
        <end position="50"/>
    </location>
</feature>
<reference evidence="6 7" key="1">
    <citation type="submission" date="2018-06" db="EMBL/GenBank/DDBJ databases">
        <title>The Genome of Cuscuta australis (Dodder) Provides Insight into the Evolution of Plant Parasitism.</title>
        <authorList>
            <person name="Liu H."/>
        </authorList>
    </citation>
    <scope>NUCLEOTIDE SEQUENCE [LARGE SCALE GENOMIC DNA]</scope>
    <source>
        <strain evidence="7">cv. Yunnan</strain>
        <tissue evidence="6">Vines</tissue>
    </source>
</reference>
<feature type="compositionally biased region" description="Polar residues" evidence="3">
    <location>
        <begin position="30"/>
        <end position="42"/>
    </location>
</feature>
<dbReference type="SMART" id="SM00456">
    <property type="entry name" value="WW"/>
    <property type="match status" value="2"/>
</dbReference>
<feature type="region of interest" description="Disordered" evidence="3">
    <location>
        <begin position="480"/>
        <end position="545"/>
    </location>
</feature>
<organism evidence="6 7">
    <name type="scientific">Cuscuta australis</name>
    <dbReference type="NCBI Taxonomy" id="267555"/>
    <lineage>
        <taxon>Eukaryota</taxon>
        <taxon>Viridiplantae</taxon>
        <taxon>Streptophyta</taxon>
        <taxon>Embryophyta</taxon>
        <taxon>Tracheophyta</taxon>
        <taxon>Spermatophyta</taxon>
        <taxon>Magnoliopsida</taxon>
        <taxon>eudicotyledons</taxon>
        <taxon>Gunneridae</taxon>
        <taxon>Pentapetalae</taxon>
        <taxon>asterids</taxon>
        <taxon>lamiids</taxon>
        <taxon>Solanales</taxon>
        <taxon>Convolvulaceae</taxon>
        <taxon>Cuscuteae</taxon>
        <taxon>Cuscuta</taxon>
        <taxon>Cuscuta subgen. Grammica</taxon>
        <taxon>Cuscuta sect. Cleistogrammica</taxon>
    </lineage>
</organism>
<sequence length="947" mass="104388">MSSTPQTHLSSSASGPSSDNLTMPAVPPSIASSHSNNETSPAMDSARDIVRQKAIGPLGYAVPHSPISYAVNSGSQISGAPLQPPVPGNSLFSYNISHPTTGQSGGSQCSSSMGVRPGIKHETGISFAAPSAPPQASPTVPTSISATQAIQMHPAPPFQMLPGVPKAPATPGPPGIGSTIRFSSGDSSPSPRPIVPHRPFMCSPPIQPQVYTPYSSFSSMQTAHQGPWLHAPVGGLVRSPLSHYPSSTSGPFPMMPGTTLQSPATYPETQPPGVSTMAVPLGVSPPATSASQSIPHSDMQADLPPGVDGYKPENGVVTRNVTANTKALDAWTAHQTETGSIYYYNAVTGVSTYEKPAGFKGELEQVKAQPTPVSWEKISGTEWALVVTNDGKKYYYNTKTKLSSWQIPSELAESKQRQDSDVLKAQEMSMANANLQSEKDSAPLLIPAINTGGRDATALRPSGVQVTSSALDLIKKKLQDTGSPTTLPATPALSGTVNLDGVKPVDSIVRGSEIENSKDKSKETKDESNLSETTSDSEAEDSGPTKEECIIQFKMMLKERGVAPFSKWEKELPKILFDPRFKAIPSYSERKAIFEHYVKTRADEERKEKRAAQKAAVEGFKQLLEEAKEDINHNPDYHAFKKKWGNDPRFEALDRKERDGLFNERMLYLKRVAQEKVQAARATIISDFKSMLQERGDITLNTRWSKMKDSISHDPRYKAVKREDREALFNEYLSSLKAAEEETSRVEKSKHDEEEKLKERERALRKRKEREEQELERVRLKTCRKEAVESYQALLVETIKDPQASWTESKPKIEKDPQRRAANPHLDQSDLEKLFREHVKTLYERCVHDFRALLASVITTEPASQQESEDGKSALTSWSTAKLLLKDDPRYVKMARKDREPLWRRHVDDIQRRAKLANEHDADKSLRNRSAGDSLKLPSGSKRGERR</sequence>
<feature type="region of interest" description="Disordered" evidence="3">
    <location>
        <begin position="914"/>
        <end position="947"/>
    </location>
</feature>
<evidence type="ECO:0000313" key="6">
    <source>
        <dbReference type="EMBL" id="RAL54617.1"/>
    </source>
</evidence>
<feature type="domain" description="FF" evidence="5">
    <location>
        <begin position="681"/>
        <end position="735"/>
    </location>
</feature>
<dbReference type="PANTHER" id="PTHR15377:SF3">
    <property type="entry name" value="WW DOMAIN-CONTAINING PROTEIN"/>
    <property type="match status" value="1"/>
</dbReference>
<dbReference type="PROSITE" id="PS01159">
    <property type="entry name" value="WW_DOMAIN_1"/>
    <property type="match status" value="2"/>
</dbReference>
<dbReference type="SUPFAM" id="SSF81698">
    <property type="entry name" value="FF domain"/>
    <property type="match status" value="5"/>
</dbReference>
<feature type="domain" description="WW" evidence="4">
    <location>
        <begin position="325"/>
        <end position="358"/>
    </location>
</feature>
<feature type="domain" description="FF" evidence="5">
    <location>
        <begin position="546"/>
        <end position="600"/>
    </location>
</feature>
<dbReference type="Pfam" id="PF01846">
    <property type="entry name" value="FF"/>
    <property type="match status" value="4"/>
</dbReference>
<feature type="compositionally biased region" description="Polar residues" evidence="3">
    <location>
        <begin position="180"/>
        <end position="189"/>
    </location>
</feature>
<accession>A0A328E9T2</accession>
<comment type="caution">
    <text evidence="6">The sequence shown here is derived from an EMBL/GenBank/DDBJ whole genome shotgun (WGS) entry which is preliminary data.</text>
</comment>
<dbReference type="CDD" id="cd00201">
    <property type="entry name" value="WW"/>
    <property type="match status" value="2"/>
</dbReference>
<keyword evidence="7" id="KW-1185">Reference proteome</keyword>
<protein>
    <recommendedName>
        <fullName evidence="8">Pre-mRNA-processing protein 40C</fullName>
    </recommendedName>
</protein>
<dbReference type="AlphaFoldDB" id="A0A328E9T2"/>
<dbReference type="InterPro" id="IPR002713">
    <property type="entry name" value="FF_domain"/>
</dbReference>
<dbReference type="PROSITE" id="PS51676">
    <property type="entry name" value="FF"/>
    <property type="match status" value="3"/>
</dbReference>
<feature type="compositionally biased region" description="Polar residues" evidence="3">
    <location>
        <begin position="1"/>
        <end position="21"/>
    </location>
</feature>
<feature type="domain" description="WW" evidence="4">
    <location>
        <begin position="383"/>
        <end position="410"/>
    </location>
</feature>
<evidence type="ECO:0000259" key="5">
    <source>
        <dbReference type="PROSITE" id="PS51676"/>
    </source>
</evidence>
<evidence type="ECO:0008006" key="8">
    <source>
        <dbReference type="Google" id="ProtNLM"/>
    </source>
</evidence>
<feature type="compositionally biased region" description="Polar residues" evidence="3">
    <location>
        <begin position="480"/>
        <end position="497"/>
    </location>
</feature>
<evidence type="ECO:0000259" key="4">
    <source>
        <dbReference type="PROSITE" id="PS50020"/>
    </source>
</evidence>
<keyword evidence="1" id="KW-0677">Repeat</keyword>
<dbReference type="Proteomes" id="UP000249390">
    <property type="component" value="Unassembled WGS sequence"/>
</dbReference>
<dbReference type="PROSITE" id="PS50020">
    <property type="entry name" value="WW_DOMAIN_2"/>
    <property type="match status" value="2"/>
</dbReference>
<dbReference type="PANTHER" id="PTHR15377">
    <property type="entry name" value="TRANSCRIPTION ELONGATION REGULATOR 1"/>
    <property type="match status" value="1"/>
</dbReference>
<dbReference type="GO" id="GO:0003712">
    <property type="term" value="F:transcription coregulator activity"/>
    <property type="evidence" value="ECO:0007669"/>
    <property type="project" value="TreeGrafter"/>
</dbReference>
<feature type="compositionally biased region" description="Basic and acidic residues" evidence="3">
    <location>
        <begin position="914"/>
        <end position="926"/>
    </location>
</feature>
<feature type="domain" description="FF" evidence="5">
    <location>
        <begin position="784"/>
        <end position="841"/>
    </location>
</feature>
<dbReference type="GO" id="GO:0005634">
    <property type="term" value="C:nucleus"/>
    <property type="evidence" value="ECO:0007669"/>
    <property type="project" value="TreeGrafter"/>
</dbReference>
<evidence type="ECO:0000256" key="2">
    <source>
        <dbReference type="SAM" id="Coils"/>
    </source>
</evidence>
<keyword evidence="2" id="KW-0175">Coiled coil</keyword>